<dbReference type="OrthoDB" id="10059338at2759"/>
<comment type="caution">
    <text evidence="1">The sequence shown here is derived from an EMBL/GenBank/DDBJ whole genome shotgun (WGS) entry which is preliminary data.</text>
</comment>
<dbReference type="PANTHER" id="PTHR33480:SF1">
    <property type="entry name" value="TYR RECOMBINASE DOMAIN-CONTAINING PROTEIN"/>
    <property type="match status" value="1"/>
</dbReference>
<dbReference type="STRING" id="6573.A0A210QHL4"/>
<organism evidence="1 2">
    <name type="scientific">Mizuhopecten yessoensis</name>
    <name type="common">Japanese scallop</name>
    <name type="synonym">Patinopecten yessoensis</name>
    <dbReference type="NCBI Taxonomy" id="6573"/>
    <lineage>
        <taxon>Eukaryota</taxon>
        <taxon>Metazoa</taxon>
        <taxon>Spiralia</taxon>
        <taxon>Lophotrochozoa</taxon>
        <taxon>Mollusca</taxon>
        <taxon>Bivalvia</taxon>
        <taxon>Autobranchia</taxon>
        <taxon>Pteriomorphia</taxon>
        <taxon>Pectinida</taxon>
        <taxon>Pectinoidea</taxon>
        <taxon>Pectinidae</taxon>
        <taxon>Mizuhopecten</taxon>
    </lineage>
</organism>
<gene>
    <name evidence="1" type="ORF">KP79_PYT17160</name>
</gene>
<evidence type="ECO:0000313" key="1">
    <source>
        <dbReference type="EMBL" id="OWF48278.1"/>
    </source>
</evidence>
<dbReference type="Proteomes" id="UP000242188">
    <property type="component" value="Unassembled WGS sequence"/>
</dbReference>
<name>A0A210QHL4_MIZYE</name>
<accession>A0A210QHL4</accession>
<keyword evidence="2" id="KW-1185">Reference proteome</keyword>
<dbReference type="PANTHER" id="PTHR33480">
    <property type="entry name" value="SET DOMAIN-CONTAINING PROTEIN-RELATED"/>
    <property type="match status" value="1"/>
</dbReference>
<protein>
    <submittedName>
        <fullName evidence="1">Uncharacterized protein</fullName>
    </submittedName>
</protein>
<sequence length="238" mass="27148">MSGDQVSLVARNDKIIICLGEKLYKKHGHLEHMYNYIGQKMREMARLLICTREEDSEITTVEDLVDPKHFPLALRCTQNICGYEEDTNSYRNPFLALKLGYSLKKCGSIQKANALIEENEEKRKKAENFIAVHELMWPIDVSSSALTSLKTAKWNKPSPLPLTKDVSKLQTLIKEKILELSKSLSDGIKNSKVEKNVYSQLSEVTLVKLVMFNRRRCGEAERLTIESYQQKSGNNAPI</sequence>
<proteinExistence type="predicted"/>
<evidence type="ECO:0000313" key="2">
    <source>
        <dbReference type="Proteomes" id="UP000242188"/>
    </source>
</evidence>
<reference evidence="1 2" key="1">
    <citation type="journal article" date="2017" name="Nat. Ecol. Evol.">
        <title>Scallop genome provides insights into evolution of bilaterian karyotype and development.</title>
        <authorList>
            <person name="Wang S."/>
            <person name="Zhang J."/>
            <person name="Jiao W."/>
            <person name="Li J."/>
            <person name="Xun X."/>
            <person name="Sun Y."/>
            <person name="Guo X."/>
            <person name="Huan P."/>
            <person name="Dong B."/>
            <person name="Zhang L."/>
            <person name="Hu X."/>
            <person name="Sun X."/>
            <person name="Wang J."/>
            <person name="Zhao C."/>
            <person name="Wang Y."/>
            <person name="Wang D."/>
            <person name="Huang X."/>
            <person name="Wang R."/>
            <person name="Lv J."/>
            <person name="Li Y."/>
            <person name="Zhang Z."/>
            <person name="Liu B."/>
            <person name="Lu W."/>
            <person name="Hui Y."/>
            <person name="Liang J."/>
            <person name="Zhou Z."/>
            <person name="Hou R."/>
            <person name="Li X."/>
            <person name="Liu Y."/>
            <person name="Li H."/>
            <person name="Ning X."/>
            <person name="Lin Y."/>
            <person name="Zhao L."/>
            <person name="Xing Q."/>
            <person name="Dou J."/>
            <person name="Li Y."/>
            <person name="Mao J."/>
            <person name="Guo H."/>
            <person name="Dou H."/>
            <person name="Li T."/>
            <person name="Mu C."/>
            <person name="Jiang W."/>
            <person name="Fu Q."/>
            <person name="Fu X."/>
            <person name="Miao Y."/>
            <person name="Liu J."/>
            <person name="Yu Q."/>
            <person name="Li R."/>
            <person name="Liao H."/>
            <person name="Li X."/>
            <person name="Kong Y."/>
            <person name="Jiang Z."/>
            <person name="Chourrout D."/>
            <person name="Li R."/>
            <person name="Bao Z."/>
        </authorList>
    </citation>
    <scope>NUCLEOTIDE SEQUENCE [LARGE SCALE GENOMIC DNA]</scope>
    <source>
        <strain evidence="1 2">PY_sf001</strain>
    </source>
</reference>
<dbReference type="AlphaFoldDB" id="A0A210QHL4"/>
<dbReference type="EMBL" id="NEDP02003615">
    <property type="protein sequence ID" value="OWF48278.1"/>
    <property type="molecule type" value="Genomic_DNA"/>
</dbReference>